<name>A0A1H9GA38_9GAMM</name>
<feature type="transmembrane region" description="Helical" evidence="15">
    <location>
        <begin position="444"/>
        <end position="470"/>
    </location>
</feature>
<accession>A0A1H9GA38</accession>
<evidence type="ECO:0000256" key="3">
    <source>
        <dbReference type="ARBA" id="ARBA00022475"/>
    </source>
</evidence>
<gene>
    <name evidence="17" type="ORF">SAMN05421693_13418</name>
</gene>
<dbReference type="PROSITE" id="PS51711">
    <property type="entry name" value="G_FEOB"/>
    <property type="match status" value="1"/>
</dbReference>
<keyword evidence="6 13" id="KW-0547">Nucleotide-binding</keyword>
<evidence type="ECO:0000259" key="16">
    <source>
        <dbReference type="PROSITE" id="PS51711"/>
    </source>
</evidence>
<proteinExistence type="inferred from homology"/>
<dbReference type="PANTHER" id="PTHR43185">
    <property type="entry name" value="FERROUS IRON TRANSPORT PROTEIN B"/>
    <property type="match status" value="1"/>
</dbReference>
<comment type="subcellular location">
    <subcellularLocation>
        <location evidence="15">Cell inner membrane</location>
        <topology evidence="15">Multi-pass membrane protein</topology>
    </subcellularLocation>
    <subcellularLocation>
        <location evidence="1">Cell membrane</location>
        <topology evidence="1">Multi-pass membrane protein</topology>
    </subcellularLocation>
</comment>
<feature type="binding site" evidence="14">
    <location>
        <position position="34"/>
    </location>
    <ligand>
        <name>Mg(2+)</name>
        <dbReference type="ChEBI" id="CHEBI:18420"/>
        <label>2</label>
    </ligand>
</feature>
<dbReference type="InterPro" id="IPR050860">
    <property type="entry name" value="FeoB_GTPase"/>
</dbReference>
<comment type="function">
    <text evidence="15">Probable transporter of a GTP-driven Fe(2+) uptake system.</text>
</comment>
<feature type="binding site" evidence="13">
    <location>
        <begin position="68"/>
        <end position="71"/>
    </location>
    <ligand>
        <name>GTP</name>
        <dbReference type="ChEBI" id="CHEBI:37565"/>
        <label>1</label>
    </ligand>
</feature>
<dbReference type="InterPro" id="IPR006073">
    <property type="entry name" value="GTP-bd"/>
</dbReference>
<dbReference type="InterPro" id="IPR030389">
    <property type="entry name" value="G_FEOB_dom"/>
</dbReference>
<evidence type="ECO:0000256" key="13">
    <source>
        <dbReference type="PIRSR" id="PIRSR603373-1"/>
    </source>
</evidence>
<feature type="transmembrane region" description="Helical" evidence="15">
    <location>
        <begin position="476"/>
        <end position="496"/>
    </location>
</feature>
<dbReference type="Proteomes" id="UP000199496">
    <property type="component" value="Unassembled WGS sequence"/>
</dbReference>
<evidence type="ECO:0000256" key="15">
    <source>
        <dbReference type="RuleBase" id="RU362098"/>
    </source>
</evidence>
<dbReference type="SUPFAM" id="SSF52540">
    <property type="entry name" value="P-loop containing nucleoside triphosphate hydrolases"/>
    <property type="match status" value="1"/>
</dbReference>
<evidence type="ECO:0000256" key="1">
    <source>
        <dbReference type="ARBA" id="ARBA00004651"/>
    </source>
</evidence>
<dbReference type="PRINTS" id="PR00326">
    <property type="entry name" value="GTP1OBG"/>
</dbReference>
<keyword evidence="8 15" id="KW-0408">Iron</keyword>
<evidence type="ECO:0000256" key="10">
    <source>
        <dbReference type="ARBA" id="ARBA00023134"/>
    </source>
</evidence>
<dbReference type="Pfam" id="PF17910">
    <property type="entry name" value="FeoB_Cyto"/>
    <property type="match status" value="1"/>
</dbReference>
<evidence type="ECO:0000256" key="9">
    <source>
        <dbReference type="ARBA" id="ARBA00023065"/>
    </source>
</evidence>
<feature type="transmembrane region" description="Helical" evidence="15">
    <location>
        <begin position="535"/>
        <end position="554"/>
    </location>
</feature>
<dbReference type="Gene3D" id="3.40.50.300">
    <property type="entry name" value="P-loop containing nucleotide triphosphate hydrolases"/>
    <property type="match status" value="1"/>
</dbReference>
<evidence type="ECO:0000256" key="7">
    <source>
        <dbReference type="ARBA" id="ARBA00022989"/>
    </source>
</evidence>
<dbReference type="InterPro" id="IPR003373">
    <property type="entry name" value="Fe2_transport_prot-B"/>
</dbReference>
<dbReference type="PANTHER" id="PTHR43185:SF1">
    <property type="entry name" value="FE(2+) TRANSPORTER FEOB"/>
    <property type="match status" value="1"/>
</dbReference>
<dbReference type="InterPro" id="IPR027417">
    <property type="entry name" value="P-loop_NTPase"/>
</dbReference>
<dbReference type="InterPro" id="IPR041069">
    <property type="entry name" value="FeoB_Cyto"/>
</dbReference>
<protein>
    <recommendedName>
        <fullName evidence="12 15">Ferrous iron transport protein B</fullName>
    </recommendedName>
</protein>
<dbReference type="Pfam" id="PF07670">
    <property type="entry name" value="Gate"/>
    <property type="match status" value="2"/>
</dbReference>
<dbReference type="CDD" id="cd01879">
    <property type="entry name" value="FeoB"/>
    <property type="match status" value="1"/>
</dbReference>
<feature type="binding site" evidence="14">
    <location>
        <position position="37"/>
    </location>
    <ligand>
        <name>Mg(2+)</name>
        <dbReference type="ChEBI" id="CHEBI:18420"/>
        <label>2</label>
    </ligand>
</feature>
<evidence type="ECO:0000256" key="14">
    <source>
        <dbReference type="PIRSR" id="PIRSR603373-2"/>
    </source>
</evidence>
<keyword evidence="3" id="KW-1003">Cell membrane</keyword>
<keyword evidence="5 15" id="KW-0812">Transmembrane</keyword>
<keyword evidence="14" id="KW-0479">Metal-binding</keyword>
<feature type="binding site" evidence="13">
    <location>
        <begin position="128"/>
        <end position="131"/>
    </location>
    <ligand>
        <name>GTP</name>
        <dbReference type="ChEBI" id="CHEBI:37565"/>
        <label>1</label>
    </ligand>
</feature>
<feature type="transmembrane region" description="Helical" evidence="15">
    <location>
        <begin position="807"/>
        <end position="827"/>
    </location>
</feature>
<evidence type="ECO:0000313" key="18">
    <source>
        <dbReference type="Proteomes" id="UP000199496"/>
    </source>
</evidence>
<keyword evidence="10 13" id="KW-0342">GTP-binding</keyword>
<keyword evidence="18" id="KW-1185">Reference proteome</keyword>
<keyword evidence="4 15" id="KW-0410">Iron transport</keyword>
<evidence type="ECO:0000256" key="4">
    <source>
        <dbReference type="ARBA" id="ARBA00022496"/>
    </source>
</evidence>
<feature type="transmembrane region" description="Helical" evidence="15">
    <location>
        <begin position="369"/>
        <end position="386"/>
    </location>
</feature>
<dbReference type="GO" id="GO:0015093">
    <property type="term" value="F:ferrous iron transmembrane transporter activity"/>
    <property type="evidence" value="ECO:0007669"/>
    <property type="project" value="UniProtKB-UniRule"/>
</dbReference>
<keyword evidence="7 15" id="KW-1133">Transmembrane helix</keyword>
<evidence type="ECO:0000256" key="11">
    <source>
        <dbReference type="ARBA" id="ARBA00023136"/>
    </source>
</evidence>
<dbReference type="OrthoDB" id="9809127at2"/>
<evidence type="ECO:0000313" key="17">
    <source>
        <dbReference type="EMBL" id="SEQ46956.1"/>
    </source>
</evidence>
<dbReference type="InterPro" id="IPR011642">
    <property type="entry name" value="Gate_dom"/>
</dbReference>
<sequence length="849" mass="94319">MHTIPLTTARPGDIRGGIALIGQPNCGKSTLFNALTGLRQHVANYPGVTVEKKQGPMHLGDRRLNLVDLPGTYSLTAFSPEERVVRSFLLDSPPTLGIHVLDAAQLQRGLSLTFQLLEMGLPVICALNMSDVVRRQGHTLDPRRLAELLGVPVVETVGRRGQGLDQLKREISGLLDGGHRIAARLPRYGALEPHIQAIMERLPDSLKNRWMALRLLENDPEGKPLLLRHGLAPESMETLLAEARDRRDRFQKDHDQDLADYVIMMRDRHAHDLTSQCLNTGAGGQRISWTERADRILLNRWLAPVFLLATIYVIYHTAIVQGYELTQYTWPLLAGVRNLAADWLPAAGFLHDPLSRSLGLWLLDSVNTLLNYVPIFLILFALIAILEDSGYMARIAFILDRVLHRFGLHGQSTLPLILGGVFAGGCAVPGVMATRAIPDPRARLATILTVPYMNCLAKIPLYTLLIGIFFVDHKGLIMFFIATITIMVALLVAWLLTRTLLRPMETVPFVMEMPRYHLPTAKGVMRRALDRTWLYIKKVGTIVLAVAVVIFVLLNLPGLSAEEQENFEQRAQIALNQFHDQIHDNPHAHLFQTPEQLMQALSLSNAYRARRMNLSTPEAVQSLDRRFEQADPIYFPFVRPGGGDRDVRAINRALRTLDQERRLLRLEMQETRIHNSLLGRTGQALEPLTRAAGFDWKINVALLSSFAARESAVATLGVLFQQEEGASRPLEERMGTAMGGSEGALVALALIVFFAIYPPCLATAIMVRVQTDSTGWMLFSIVFPAALGLLMASAIHSLGQAFTLDAIHMMIGFWVLILALLLMVGLWPRRRVKSGLATATPGNRGDGSP</sequence>
<feature type="domain" description="FeoB-type G" evidence="16">
    <location>
        <begin position="15"/>
        <end position="177"/>
    </location>
</feature>
<evidence type="ECO:0000256" key="12">
    <source>
        <dbReference type="NCBIfam" id="TIGR00437"/>
    </source>
</evidence>
<dbReference type="GO" id="GO:0046872">
    <property type="term" value="F:metal ion binding"/>
    <property type="evidence" value="ECO:0007669"/>
    <property type="project" value="UniProtKB-KW"/>
</dbReference>
<comment type="similarity">
    <text evidence="15">Belongs to the TRAFAC class TrmE-Era-EngA-EngB-Septin-like GTPase superfamily. FeoB GTPase (TC 9.A.8) family.</text>
</comment>
<dbReference type="NCBIfam" id="TIGR00437">
    <property type="entry name" value="feoB"/>
    <property type="match status" value="1"/>
</dbReference>
<evidence type="ECO:0000256" key="6">
    <source>
        <dbReference type="ARBA" id="ARBA00022741"/>
    </source>
</evidence>
<keyword evidence="14" id="KW-0460">Magnesium</keyword>
<keyword evidence="11 15" id="KW-0472">Membrane</keyword>
<dbReference type="Gene3D" id="1.10.287.1770">
    <property type="match status" value="1"/>
</dbReference>
<dbReference type="GO" id="GO:0005886">
    <property type="term" value="C:plasma membrane"/>
    <property type="evidence" value="ECO:0007669"/>
    <property type="project" value="UniProtKB-SubCell"/>
</dbReference>
<dbReference type="AlphaFoldDB" id="A0A1H9GA38"/>
<dbReference type="STRING" id="867345.SAMN05421693_13418"/>
<keyword evidence="2 15" id="KW-0813">Transport</keyword>
<feature type="transmembrane region" description="Helical" evidence="15">
    <location>
        <begin position="744"/>
        <end position="767"/>
    </location>
</feature>
<dbReference type="InterPro" id="IPR011640">
    <property type="entry name" value="Fe2_transport_prot_B_C"/>
</dbReference>
<dbReference type="Pfam" id="PF07664">
    <property type="entry name" value="FeoB_C"/>
    <property type="match status" value="1"/>
</dbReference>
<organism evidence="17 18">
    <name type="scientific">Ectothiorhodospira magna</name>
    <dbReference type="NCBI Taxonomy" id="867345"/>
    <lineage>
        <taxon>Bacteria</taxon>
        <taxon>Pseudomonadati</taxon>
        <taxon>Pseudomonadota</taxon>
        <taxon>Gammaproteobacteria</taxon>
        <taxon>Chromatiales</taxon>
        <taxon>Ectothiorhodospiraceae</taxon>
        <taxon>Ectothiorhodospira</taxon>
    </lineage>
</organism>
<feature type="binding site" evidence="14">
    <location>
        <position position="36"/>
    </location>
    <ligand>
        <name>Mg(2+)</name>
        <dbReference type="ChEBI" id="CHEBI:18420"/>
        <label>2</label>
    </ligand>
</feature>
<evidence type="ECO:0000256" key="5">
    <source>
        <dbReference type="ARBA" id="ARBA00022692"/>
    </source>
</evidence>
<dbReference type="EMBL" id="FOFO01000034">
    <property type="protein sequence ID" value="SEQ46956.1"/>
    <property type="molecule type" value="Genomic_DNA"/>
</dbReference>
<evidence type="ECO:0000256" key="2">
    <source>
        <dbReference type="ARBA" id="ARBA00022448"/>
    </source>
</evidence>
<feature type="transmembrane region" description="Helical" evidence="15">
    <location>
        <begin position="774"/>
        <end position="795"/>
    </location>
</feature>
<keyword evidence="9" id="KW-0406">Ion transport</keyword>
<reference evidence="17 18" key="1">
    <citation type="submission" date="2016-10" db="EMBL/GenBank/DDBJ databases">
        <authorList>
            <person name="de Groot N.N."/>
        </authorList>
    </citation>
    <scope>NUCLEOTIDE SEQUENCE [LARGE SCALE GENOMIC DNA]</scope>
    <source>
        <strain evidence="17 18">B7-7</strain>
    </source>
</reference>
<feature type="binding site" evidence="14">
    <location>
        <position position="33"/>
    </location>
    <ligand>
        <name>Mg(2+)</name>
        <dbReference type="ChEBI" id="CHEBI:18420"/>
        <label>2</label>
    </ligand>
</feature>
<evidence type="ECO:0000256" key="8">
    <source>
        <dbReference type="ARBA" id="ARBA00023004"/>
    </source>
</evidence>
<feature type="binding site" evidence="13">
    <location>
        <begin position="47"/>
        <end position="51"/>
    </location>
    <ligand>
        <name>GTP</name>
        <dbReference type="ChEBI" id="CHEBI:37565"/>
        <label>1</label>
    </ligand>
</feature>
<dbReference type="RefSeq" id="WP_090209309.1">
    <property type="nucleotide sequence ID" value="NZ_FOFO01000034.1"/>
</dbReference>
<dbReference type="Pfam" id="PF02421">
    <property type="entry name" value="FeoB_N"/>
    <property type="match status" value="1"/>
</dbReference>
<feature type="binding site" evidence="13">
    <location>
        <begin position="22"/>
        <end position="29"/>
    </location>
    <ligand>
        <name>GTP</name>
        <dbReference type="ChEBI" id="CHEBI:37565"/>
        <label>1</label>
    </ligand>
</feature>
<dbReference type="GO" id="GO:0005525">
    <property type="term" value="F:GTP binding"/>
    <property type="evidence" value="ECO:0007669"/>
    <property type="project" value="UniProtKB-KW"/>
</dbReference>
<feature type="transmembrane region" description="Helical" evidence="15">
    <location>
        <begin position="301"/>
        <end position="323"/>
    </location>
</feature>